<accession>A0A2T7NML2</accession>
<evidence type="ECO:0000313" key="3">
    <source>
        <dbReference type="Proteomes" id="UP000245119"/>
    </source>
</evidence>
<feature type="chain" id="PRO_5015420637" evidence="1">
    <location>
        <begin position="24"/>
        <end position="1711"/>
    </location>
</feature>
<dbReference type="InterPro" id="IPR033265">
    <property type="entry name" value="GEMIN4"/>
</dbReference>
<gene>
    <name evidence="2" type="ORF">C0Q70_18221</name>
</gene>
<dbReference type="GO" id="GO:0032797">
    <property type="term" value="C:SMN complex"/>
    <property type="evidence" value="ECO:0007669"/>
    <property type="project" value="InterPro"/>
</dbReference>
<dbReference type="Proteomes" id="UP000245119">
    <property type="component" value="Linkage Group LG11"/>
</dbReference>
<feature type="signal peptide" evidence="1">
    <location>
        <begin position="1"/>
        <end position="23"/>
    </location>
</feature>
<sequence length="1711" mass="191567">MADLKSLLSVFSFLLVYYGECSQEFLEQCRAIGFTSNLMCSSCDELDRYNLSKLKKGCQSCCQEDAKEEVDVESLQYVDENWGGSHRCKGDEIMFCNQKGKRSGEAYALIKNALCEIIRGLEGSRPQHEQQKWSKRLHLILFQKTFVYKKGPVGSQENNQSRPGSLELLCWPLPGFHPSLYFELVDNMSWTGFIGEILAEAEWKICMDFATACLDYCSNGPAFSNDLNLLATIIDFLLSSVISDVLQAKGNQMCSMSQTSAGLCWKHKNLDDKSCAEMISCLMNTLELLRQWCSKHQTEKKSDLTESQPVLCNRVLPCLLLLSVLSLTPDPSSKMVSTVNHLFASDDEDDIAVSEVKTFEQADPDGTEHLPAVSVSGTQEFVLTSLHNATCQDTFINAVHRLLLLLESSLGDTQDCLHSEDNADLGNHISLELNLMGFKQPMKTAEIMKELCTCFSVYLDLPEDSVIKLTYNKVKKIAAQVIQREKEEEKKRQNPSLKEVMERIQKRLPRWKACLEYGLAKRDLDSWWLAGFLDFLRTEQKLLLKESDVIHLISIFSEITQSHIISANESVKKKLAEITMNVFSRLNLATQEKIILDKYQNRALPNLPLVPYFDQALRVTFNKLTVSTALKDLQQMVCLALHDPALLLQYSVQMAVASSGQIPVVIKVFSLMPAVCRTEHPVHHSDCSLLCHCLHSALVTHELDSSEQKNFMGLLASLIQTYKCDDKQPPLLMLSDFLTTSVLPFITIRSTPSCHPVSTDFALRLLICCLDSALSVSLLDWLEEIHPATLIICCADRLQECVELVTRKRDINYYVRLKTLVLTAVGLLEKCLSVPDCSLKGNSLSWVRKMCSSYDWTVVGYLGNITGPSAASEGSEAISHLLVKAVSTLSSETLPILRLTAISDEAEKKVVQKIWCLRPTIQENILLVGLFQEVLLSVDKQECKEEATALAHFQIFAHICILLSCAPDLTQTLFVVLLDILAKQTPVSVTCGTKLRKYYEALFLALKLVPEDVGYDGIYPTVGFALNVINKYFTEYYPRAVSLAEGLRLFGFQERLVYTTHPWLLRLYLNCTTVTMASNVSLQCPSQDEVNAMRLAINNGDVVWHAGPMNMQYEFFMDPTLLDMALDISFGLDREFNIQRTTPVVSQRDVPGELKHNITAITVGVNQMTSPPALPSQAFVWKMRPEDKDEDGVIAFWHPGGYPGNPGSFPIMAGGMSVKDCVFAQDVQAFPETLCFAFRTDNSGPPETIQEILGNFELARGQFPNAMVQGSTLDDFVSALKASPTTFEPVTQEIGDTWIMGVQSDPKKTAMYRAFVRAFADCITIGLCESDDPRITQAAFYLTKIPEHTWGLNGVGDLVNWSNAAFEKARSGQGYINCTASWQEQRQFLDLALNSLGSHPVVPSIMSEFENLEPSIPDLTGYDSVSLSDEYTCTDGTVLAFATDGSLGRLYDPYNKVEWATDSSRMGQILYSTYNETDYDHMSKLYDYIGGGAGFHKVNSTSNAHPVSRQWEVIAKNLYKKTDDPACDFIVKILPVDYEAVTDYGLPAVFYVHYAYVPNQQKSLFKGELQMEVQWFNKGPTRLSEAISVGFSPLTRTGSQWTMSKLGELIDPTNVILNGSQYLHAINKGVYYLDGNQTGLEVLSPDVALLTLSTASHPPSVFPVPLSAPSEPFTSAAFNIYNNLWTTNYIFWYPFLPEDLNFKVHFYLHFM</sequence>
<dbReference type="OrthoDB" id="9980604at2759"/>
<proteinExistence type="predicted"/>
<comment type="caution">
    <text evidence="2">The sequence shown here is derived from an EMBL/GenBank/DDBJ whole genome shotgun (WGS) entry which is preliminary data.</text>
</comment>
<dbReference type="Pfam" id="PF16477">
    <property type="entry name" value="DUF5054"/>
    <property type="match status" value="1"/>
</dbReference>
<dbReference type="InterPro" id="IPR032482">
    <property type="entry name" value="DUF5054"/>
</dbReference>
<dbReference type="GO" id="GO:0006364">
    <property type="term" value="P:rRNA processing"/>
    <property type="evidence" value="ECO:0007669"/>
    <property type="project" value="InterPro"/>
</dbReference>
<keyword evidence="3" id="KW-1185">Reference proteome</keyword>
<dbReference type="GO" id="GO:0000387">
    <property type="term" value="P:spliceosomal snRNP assembly"/>
    <property type="evidence" value="ECO:0007669"/>
    <property type="project" value="InterPro"/>
</dbReference>
<dbReference type="PANTHER" id="PTHR15571:SF2">
    <property type="entry name" value="GEM-ASSOCIATED PROTEIN 4"/>
    <property type="match status" value="1"/>
</dbReference>
<evidence type="ECO:0000313" key="2">
    <source>
        <dbReference type="EMBL" id="PVD22409.1"/>
    </source>
</evidence>
<dbReference type="PANTHER" id="PTHR15571">
    <property type="entry name" value="GEM-ASSOCIATED PROTEIN 4"/>
    <property type="match status" value="1"/>
</dbReference>
<evidence type="ECO:0000256" key="1">
    <source>
        <dbReference type="SAM" id="SignalP"/>
    </source>
</evidence>
<name>A0A2T7NML2_POMCA</name>
<reference evidence="2 3" key="1">
    <citation type="submission" date="2018-04" db="EMBL/GenBank/DDBJ databases">
        <title>The genome of golden apple snail Pomacea canaliculata provides insight into stress tolerance and invasive adaptation.</title>
        <authorList>
            <person name="Liu C."/>
            <person name="Liu B."/>
            <person name="Ren Y."/>
            <person name="Zhang Y."/>
            <person name="Wang H."/>
            <person name="Li S."/>
            <person name="Jiang F."/>
            <person name="Yin L."/>
            <person name="Zhang G."/>
            <person name="Qian W."/>
            <person name="Fan W."/>
        </authorList>
    </citation>
    <scope>NUCLEOTIDE SEQUENCE [LARGE SCALE GENOMIC DNA]</scope>
    <source>
        <strain evidence="2">SZHN2017</strain>
        <tissue evidence="2">Muscle</tissue>
    </source>
</reference>
<organism evidence="2 3">
    <name type="scientific">Pomacea canaliculata</name>
    <name type="common">Golden apple snail</name>
    <dbReference type="NCBI Taxonomy" id="400727"/>
    <lineage>
        <taxon>Eukaryota</taxon>
        <taxon>Metazoa</taxon>
        <taxon>Spiralia</taxon>
        <taxon>Lophotrochozoa</taxon>
        <taxon>Mollusca</taxon>
        <taxon>Gastropoda</taxon>
        <taxon>Caenogastropoda</taxon>
        <taxon>Architaenioglossa</taxon>
        <taxon>Ampullarioidea</taxon>
        <taxon>Ampullariidae</taxon>
        <taxon>Pomacea</taxon>
    </lineage>
</organism>
<dbReference type="EMBL" id="PZQS01000011">
    <property type="protein sequence ID" value="PVD22409.1"/>
    <property type="molecule type" value="Genomic_DNA"/>
</dbReference>
<keyword evidence="1" id="KW-0732">Signal</keyword>
<protein>
    <submittedName>
        <fullName evidence="2">Uncharacterized protein</fullName>
    </submittedName>
</protein>